<evidence type="ECO:0000256" key="6">
    <source>
        <dbReference type="PROSITE-ProRule" id="PRU00175"/>
    </source>
</evidence>
<sequence>MDPDHLRPGWDPSIDPVSPPRPRPVRPPPWRRDQLKRRDHAGLNCVICLDATTDPCMLFPCGHRCYHYTCISQWLNITPQCPLCKATVSRVVHGPVGRQQTREYHPSGAPPAAPSRSTAPIPNPAPRYAPLPLSSFQFGPAPGNFLAPRPDEPAGLEFRREVYRLLRYSMHVGANPMSGYREVTRAMFGRDVHLHARARTFLRRELRVFGWLSTPDADNLVPLQGESLYSFRDRKRAITVERLLGHILRLLQHFEIRGSDGSLEDDLTTHLGRENTRLLLHELHSFLRSPHSSLEDWDRDVQYADAPEPGHGLADEGADASGGQGPAPPRCGRDRYASTRYRDRYRRRRNPIRPEATRTENRTNTSACEPYEHTAASRSARPRGRSLRGAIHPGAILSSTIPLDAIPPGADRHNNGEGTGILGPVINLCGPPKR</sequence>
<accession>A0A2S4L910</accession>
<dbReference type="AlphaFoldDB" id="A0A2S4L910"/>
<dbReference type="Gene3D" id="3.30.40.10">
    <property type="entry name" value="Zinc/RING finger domain, C3HC4 (zinc finger)"/>
    <property type="match status" value="1"/>
</dbReference>
<organism evidence="9 10">
    <name type="scientific">Tolypocladium paradoxum</name>
    <dbReference type="NCBI Taxonomy" id="94208"/>
    <lineage>
        <taxon>Eukaryota</taxon>
        <taxon>Fungi</taxon>
        <taxon>Dikarya</taxon>
        <taxon>Ascomycota</taxon>
        <taxon>Pezizomycotina</taxon>
        <taxon>Sordariomycetes</taxon>
        <taxon>Hypocreomycetidae</taxon>
        <taxon>Hypocreales</taxon>
        <taxon>Ophiocordycipitaceae</taxon>
        <taxon>Tolypocladium</taxon>
    </lineage>
</organism>
<dbReference type="PROSITE" id="PS50089">
    <property type="entry name" value="ZF_RING_2"/>
    <property type="match status" value="1"/>
</dbReference>
<evidence type="ECO:0000256" key="1">
    <source>
        <dbReference type="ARBA" id="ARBA00000900"/>
    </source>
</evidence>
<keyword evidence="6" id="KW-0863">Zinc-finger</keyword>
<proteinExistence type="predicted"/>
<evidence type="ECO:0000256" key="2">
    <source>
        <dbReference type="ARBA" id="ARBA00012483"/>
    </source>
</evidence>
<protein>
    <recommendedName>
        <fullName evidence="2">RING-type E3 ubiquitin transferase</fullName>
        <ecNumber evidence="2">2.3.2.27</ecNumber>
    </recommendedName>
</protein>
<dbReference type="SMART" id="SM00184">
    <property type="entry name" value="RING"/>
    <property type="match status" value="1"/>
</dbReference>
<feature type="domain" description="RING-type" evidence="8">
    <location>
        <begin position="45"/>
        <end position="85"/>
    </location>
</feature>
<dbReference type="Pfam" id="PF13639">
    <property type="entry name" value="zf-RING_2"/>
    <property type="match status" value="1"/>
</dbReference>
<evidence type="ECO:0000256" key="7">
    <source>
        <dbReference type="SAM" id="MobiDB-lite"/>
    </source>
</evidence>
<evidence type="ECO:0000313" key="9">
    <source>
        <dbReference type="EMBL" id="POR38871.1"/>
    </source>
</evidence>
<dbReference type="SUPFAM" id="SSF57850">
    <property type="entry name" value="RING/U-box"/>
    <property type="match status" value="1"/>
</dbReference>
<gene>
    <name evidence="9" type="ORF">TPAR_00929</name>
</gene>
<dbReference type="EMBL" id="PKSG01000094">
    <property type="protein sequence ID" value="POR38871.1"/>
    <property type="molecule type" value="Genomic_DNA"/>
</dbReference>
<name>A0A2S4L910_9HYPO</name>
<keyword evidence="3" id="KW-0808">Transferase</keyword>
<evidence type="ECO:0000256" key="3">
    <source>
        <dbReference type="ARBA" id="ARBA00022679"/>
    </source>
</evidence>
<evidence type="ECO:0000313" key="10">
    <source>
        <dbReference type="Proteomes" id="UP000237481"/>
    </source>
</evidence>
<dbReference type="OrthoDB" id="21204at2759"/>
<dbReference type="GO" id="GO:0061630">
    <property type="term" value="F:ubiquitin protein ligase activity"/>
    <property type="evidence" value="ECO:0007669"/>
    <property type="project" value="UniProtKB-EC"/>
</dbReference>
<keyword evidence="4" id="KW-0805">Transcription regulation</keyword>
<keyword evidence="6" id="KW-0862">Zinc</keyword>
<feature type="region of interest" description="Disordered" evidence="7">
    <location>
        <begin position="1"/>
        <end position="34"/>
    </location>
</feature>
<dbReference type="EC" id="2.3.2.27" evidence="2"/>
<feature type="compositionally biased region" description="Pro residues" evidence="7">
    <location>
        <begin position="17"/>
        <end position="28"/>
    </location>
</feature>
<feature type="region of interest" description="Disordered" evidence="7">
    <location>
        <begin position="303"/>
        <end position="387"/>
    </location>
</feature>
<dbReference type="GO" id="GO:0008270">
    <property type="term" value="F:zinc ion binding"/>
    <property type="evidence" value="ECO:0007669"/>
    <property type="project" value="UniProtKB-KW"/>
</dbReference>
<dbReference type="PANTHER" id="PTHR46077">
    <property type="entry name" value="E3 UBIQUITIN-PROTEIN LIGASE TOPORS"/>
    <property type="match status" value="1"/>
</dbReference>
<dbReference type="PANTHER" id="PTHR46077:SF1">
    <property type="entry name" value="TOP1 BINDING ARGININE_SERINE RICH PROTEIN, E3 UBIQUITIN LIGASE"/>
    <property type="match status" value="1"/>
</dbReference>
<reference evidence="9 10" key="1">
    <citation type="submission" date="2018-01" db="EMBL/GenBank/DDBJ databases">
        <title>Harnessing the power of phylogenomics to disentangle the directionality and signatures of interkingdom host jumping in the parasitic fungal genus Tolypocladium.</title>
        <authorList>
            <person name="Quandt C.A."/>
            <person name="Patterson W."/>
            <person name="Spatafora J.W."/>
        </authorList>
    </citation>
    <scope>NUCLEOTIDE SEQUENCE [LARGE SCALE GENOMIC DNA]</scope>
    <source>
        <strain evidence="9 10">NRBC 100945</strain>
    </source>
</reference>
<feature type="compositionally biased region" description="Basic and acidic residues" evidence="7">
    <location>
        <begin position="331"/>
        <end position="342"/>
    </location>
</feature>
<feature type="region of interest" description="Disordered" evidence="7">
    <location>
        <begin position="407"/>
        <end position="434"/>
    </location>
</feature>
<evidence type="ECO:0000256" key="4">
    <source>
        <dbReference type="ARBA" id="ARBA00023015"/>
    </source>
</evidence>
<evidence type="ECO:0000256" key="5">
    <source>
        <dbReference type="ARBA" id="ARBA00023163"/>
    </source>
</evidence>
<dbReference type="Proteomes" id="UP000237481">
    <property type="component" value="Unassembled WGS sequence"/>
</dbReference>
<comment type="caution">
    <text evidence="9">The sequence shown here is derived from an EMBL/GenBank/DDBJ whole genome shotgun (WGS) entry which is preliminary data.</text>
</comment>
<evidence type="ECO:0000259" key="8">
    <source>
        <dbReference type="PROSITE" id="PS50089"/>
    </source>
</evidence>
<dbReference type="InterPro" id="IPR013083">
    <property type="entry name" value="Znf_RING/FYVE/PHD"/>
</dbReference>
<dbReference type="InterPro" id="IPR001841">
    <property type="entry name" value="Znf_RING"/>
</dbReference>
<dbReference type="STRING" id="94208.A0A2S4L910"/>
<dbReference type="GO" id="GO:0006513">
    <property type="term" value="P:protein monoubiquitination"/>
    <property type="evidence" value="ECO:0007669"/>
    <property type="project" value="TreeGrafter"/>
</dbReference>
<comment type="catalytic activity">
    <reaction evidence="1">
        <text>S-ubiquitinyl-[E2 ubiquitin-conjugating enzyme]-L-cysteine + [acceptor protein]-L-lysine = [E2 ubiquitin-conjugating enzyme]-L-cysteine + N(6)-ubiquitinyl-[acceptor protein]-L-lysine.</text>
        <dbReference type="EC" id="2.3.2.27"/>
    </reaction>
</comment>
<feature type="region of interest" description="Disordered" evidence="7">
    <location>
        <begin position="96"/>
        <end position="123"/>
    </location>
</feature>
<keyword evidence="10" id="KW-1185">Reference proteome</keyword>
<keyword evidence="6" id="KW-0479">Metal-binding</keyword>
<dbReference type="GO" id="GO:0000209">
    <property type="term" value="P:protein polyubiquitination"/>
    <property type="evidence" value="ECO:0007669"/>
    <property type="project" value="TreeGrafter"/>
</dbReference>
<keyword evidence="5" id="KW-0804">Transcription</keyword>